<evidence type="ECO:0000313" key="3">
    <source>
        <dbReference type="EMBL" id="CAG5929361.1"/>
    </source>
</evidence>
<dbReference type="Proteomes" id="UP000677803">
    <property type="component" value="Unassembled WGS sequence"/>
</dbReference>
<proteinExistence type="predicted"/>
<organism evidence="3 4">
    <name type="scientific">Menidia menidia</name>
    <name type="common">Atlantic silverside</name>
    <dbReference type="NCBI Taxonomy" id="238744"/>
    <lineage>
        <taxon>Eukaryota</taxon>
        <taxon>Metazoa</taxon>
        <taxon>Chordata</taxon>
        <taxon>Craniata</taxon>
        <taxon>Vertebrata</taxon>
        <taxon>Euteleostomi</taxon>
        <taxon>Actinopterygii</taxon>
        <taxon>Neopterygii</taxon>
        <taxon>Teleostei</taxon>
        <taxon>Neoteleostei</taxon>
        <taxon>Acanthomorphata</taxon>
        <taxon>Ovalentaria</taxon>
        <taxon>Atherinomorphae</taxon>
        <taxon>Atheriniformes</taxon>
        <taxon>Atherinopsidae</taxon>
        <taxon>Menidiinae</taxon>
        <taxon>Menidia</taxon>
    </lineage>
</organism>
<dbReference type="AlphaFoldDB" id="A0A8S4B4I5"/>
<comment type="caution">
    <text evidence="3">The sequence shown here is derived from an EMBL/GenBank/DDBJ whole genome shotgun (WGS) entry which is preliminary data.</text>
</comment>
<accession>A0A8S4B4I5</accession>
<evidence type="ECO:0000256" key="2">
    <source>
        <dbReference type="SAM" id="MobiDB-lite"/>
    </source>
</evidence>
<protein>
    <submittedName>
        <fullName evidence="3">(Atlantic silverside) hypothetical protein</fullName>
    </submittedName>
</protein>
<feature type="coiled-coil region" evidence="1">
    <location>
        <begin position="45"/>
        <end position="72"/>
    </location>
</feature>
<feature type="compositionally biased region" description="Basic and acidic residues" evidence="2">
    <location>
        <begin position="122"/>
        <end position="142"/>
    </location>
</feature>
<gene>
    <name evidence="3" type="ORF">MMEN_LOCUS12992</name>
</gene>
<keyword evidence="4" id="KW-1185">Reference proteome</keyword>
<name>A0A8S4B4I5_9TELE</name>
<keyword evidence="1" id="KW-0175">Coiled coil</keyword>
<dbReference type="EMBL" id="CAJRST010014446">
    <property type="protein sequence ID" value="CAG5929361.1"/>
    <property type="molecule type" value="Genomic_DNA"/>
</dbReference>
<sequence length="142" mass="16475">MNNFLRALADAAREKTEERKRDEIISKLLDSARSLTNEDELEMFQDYLQEALDNENRQKAAAEDRIDSALMQLDGLFYHEMLKILPMNSLTVELQEMISTAMRVFKKAKSYLQTKKKGFAQKGEDTEKKLKDSLKQDVHSDL</sequence>
<dbReference type="OrthoDB" id="8446047at2759"/>
<reference evidence="3" key="1">
    <citation type="submission" date="2021-05" db="EMBL/GenBank/DDBJ databases">
        <authorList>
            <person name="Tigano A."/>
        </authorList>
    </citation>
    <scope>NUCLEOTIDE SEQUENCE</scope>
</reference>
<evidence type="ECO:0000313" key="4">
    <source>
        <dbReference type="Proteomes" id="UP000677803"/>
    </source>
</evidence>
<feature type="region of interest" description="Disordered" evidence="2">
    <location>
        <begin position="121"/>
        <end position="142"/>
    </location>
</feature>
<evidence type="ECO:0000256" key="1">
    <source>
        <dbReference type="SAM" id="Coils"/>
    </source>
</evidence>